<dbReference type="PANTHER" id="PTHR18896">
    <property type="entry name" value="PHOSPHOLIPASE D"/>
    <property type="match status" value="1"/>
</dbReference>
<sequence length="737" mass="85529">MTNMDIQQAAIEERTLRGTATLNWWAQKENKYDPRPHSDIKPLINGERAFGAVEDAIIHAKSSIDIISWGFDPAMRLSRPESKGLKGKEIGTLLAEKAKQGVEVRVLIWKNALANFLENTVVGDGLFSRGGTMAGSGIMSTSSPHDAYQNLLDERVELIVLRDRYKHQRGGTNSQKNIERIEFRLAHIEEQLNKDHDYGGTVRGSGGTFMDADAEIYTRDWFKQVHSGGFPGVEFKTRDFDKKLEELEFHHARHPYLGMFFGHREKLMLRLLSDKLSGRDTSLTWKMVGALGFFPSHHQKMVLTDYMQPEIARGFVMGHNLHRNYWDTDAHNFDEPRRDWGFGPWQDISTEVKGPVLCDLNENFCTAWDRESHFWTRWWGTTLADVRSDITYKDFYSTQRQGMAQIIRTHPYDGRGNSGQETSILESYKNAISNATDFVYTENQYFRYPQLAKWMKDQAILLKKQGAKRELYWFVVTNTIKNSFYSSSTYEMMHEVGQEQLMPQVQRDRVFLLKEKRLRLKSLMANPRQRYQDTGLRKEIQDLEQEIRLDADEQQRLEQSEAEINRMEKLEEMDEEGQGMTVAEQQELEDLRKKHGYDTIKPELTNPPGLNVVVATLVSFKKPPQGKCKYKDIYIHSKLQVVDDHYFLLSSANINKRSLETDSELGVHAPRPDIAKQFTDHLWNLHAKKRESSSKLNFGHWEETATENWKFRNKGEPLTCSLTRFWDTQTPYSKALD</sequence>
<keyword evidence="4" id="KW-0443">Lipid metabolism</keyword>
<dbReference type="Proteomes" id="UP000760472">
    <property type="component" value="Unassembled WGS sequence"/>
</dbReference>
<protein>
    <recommendedName>
        <fullName evidence="6">PLD phosphodiesterase domain-containing protein</fullName>
    </recommendedName>
</protein>
<gene>
    <name evidence="7" type="ORF">JW498_03275</name>
</gene>
<dbReference type="EMBL" id="JAFFZP010000003">
    <property type="protein sequence ID" value="MBN0986381.1"/>
    <property type="molecule type" value="Genomic_DNA"/>
</dbReference>
<dbReference type="InterPro" id="IPR015679">
    <property type="entry name" value="PLipase_D_fam"/>
</dbReference>
<reference evidence="7 8" key="1">
    <citation type="submission" date="2021-02" db="EMBL/GenBank/DDBJ databases">
        <title>A novel species of genus Amphritea isolated from a fishpond in China.</title>
        <authorList>
            <person name="Lu H."/>
        </authorList>
    </citation>
    <scope>NUCLEOTIDE SEQUENCE [LARGE SCALE GENOMIC DNA]</scope>
    <source>
        <strain evidence="7 8">RP18W</strain>
    </source>
</reference>
<dbReference type="PANTHER" id="PTHR18896:SF76">
    <property type="entry name" value="PHOSPHOLIPASE"/>
    <property type="match status" value="1"/>
</dbReference>
<keyword evidence="2" id="KW-0677">Repeat</keyword>
<name>A0ABS2W424_9GAMM</name>
<proteinExistence type="predicted"/>
<comment type="catalytic activity">
    <reaction evidence="1">
        <text>a 1,2-diacyl-sn-glycero-3-phosphocholine + H2O = a 1,2-diacyl-sn-glycero-3-phosphate + choline + H(+)</text>
        <dbReference type="Rhea" id="RHEA:14445"/>
        <dbReference type="ChEBI" id="CHEBI:15354"/>
        <dbReference type="ChEBI" id="CHEBI:15377"/>
        <dbReference type="ChEBI" id="CHEBI:15378"/>
        <dbReference type="ChEBI" id="CHEBI:57643"/>
        <dbReference type="ChEBI" id="CHEBI:58608"/>
        <dbReference type="EC" id="3.1.4.4"/>
    </reaction>
</comment>
<evidence type="ECO:0000259" key="6">
    <source>
        <dbReference type="PROSITE" id="PS50035"/>
    </source>
</evidence>
<evidence type="ECO:0000313" key="7">
    <source>
        <dbReference type="EMBL" id="MBN0986381.1"/>
    </source>
</evidence>
<dbReference type="InterPro" id="IPR001736">
    <property type="entry name" value="PLipase_D/transphosphatidylase"/>
</dbReference>
<evidence type="ECO:0000256" key="4">
    <source>
        <dbReference type="ARBA" id="ARBA00023098"/>
    </source>
</evidence>
<evidence type="ECO:0000256" key="5">
    <source>
        <dbReference type="SAM" id="Coils"/>
    </source>
</evidence>
<dbReference type="Pfam" id="PF13091">
    <property type="entry name" value="PLDc_2"/>
    <property type="match status" value="1"/>
</dbReference>
<evidence type="ECO:0000256" key="3">
    <source>
        <dbReference type="ARBA" id="ARBA00022801"/>
    </source>
</evidence>
<keyword evidence="8" id="KW-1185">Reference proteome</keyword>
<feature type="domain" description="PLD phosphodiesterase" evidence="6">
    <location>
        <begin position="631"/>
        <end position="658"/>
    </location>
</feature>
<dbReference type="PROSITE" id="PS50035">
    <property type="entry name" value="PLD"/>
    <property type="match status" value="1"/>
</dbReference>
<keyword evidence="5" id="KW-0175">Coiled coil</keyword>
<dbReference type="Gene3D" id="3.30.870.10">
    <property type="entry name" value="Endonuclease Chain A"/>
    <property type="match status" value="3"/>
</dbReference>
<dbReference type="SUPFAM" id="SSF56024">
    <property type="entry name" value="Phospholipase D/nuclease"/>
    <property type="match status" value="2"/>
</dbReference>
<evidence type="ECO:0000256" key="2">
    <source>
        <dbReference type="ARBA" id="ARBA00022737"/>
    </source>
</evidence>
<keyword evidence="3" id="KW-0378">Hydrolase</keyword>
<dbReference type="InterPro" id="IPR025202">
    <property type="entry name" value="PLD-like_dom"/>
</dbReference>
<comment type="caution">
    <text evidence="7">The sequence shown here is derived from an EMBL/GenBank/DDBJ whole genome shotgun (WGS) entry which is preliminary data.</text>
</comment>
<dbReference type="RefSeq" id="WP_205212904.1">
    <property type="nucleotide sequence ID" value="NZ_JAFFZP010000003.1"/>
</dbReference>
<accession>A0ABS2W424</accession>
<feature type="coiled-coil region" evidence="5">
    <location>
        <begin position="540"/>
        <end position="570"/>
    </location>
</feature>
<evidence type="ECO:0000313" key="8">
    <source>
        <dbReference type="Proteomes" id="UP000760472"/>
    </source>
</evidence>
<dbReference type="SMART" id="SM00155">
    <property type="entry name" value="PLDc"/>
    <property type="match status" value="2"/>
</dbReference>
<organism evidence="7 8">
    <name type="scientific">Amphritea pacifica</name>
    <dbReference type="NCBI Taxonomy" id="2811233"/>
    <lineage>
        <taxon>Bacteria</taxon>
        <taxon>Pseudomonadati</taxon>
        <taxon>Pseudomonadota</taxon>
        <taxon>Gammaproteobacteria</taxon>
        <taxon>Oceanospirillales</taxon>
        <taxon>Oceanospirillaceae</taxon>
        <taxon>Amphritea</taxon>
    </lineage>
</organism>
<evidence type="ECO:0000256" key="1">
    <source>
        <dbReference type="ARBA" id="ARBA00000798"/>
    </source>
</evidence>